<dbReference type="EMBL" id="SRLO01000277">
    <property type="protein sequence ID" value="TNN63269.1"/>
    <property type="molecule type" value="Genomic_DNA"/>
</dbReference>
<evidence type="ECO:0000313" key="3">
    <source>
        <dbReference type="Proteomes" id="UP000314294"/>
    </source>
</evidence>
<reference evidence="2 3" key="1">
    <citation type="submission" date="2019-03" db="EMBL/GenBank/DDBJ databases">
        <title>First draft genome of Liparis tanakae, snailfish: a comprehensive survey of snailfish specific genes.</title>
        <authorList>
            <person name="Kim W."/>
            <person name="Song I."/>
            <person name="Jeong J.-H."/>
            <person name="Kim D."/>
            <person name="Kim S."/>
            <person name="Ryu S."/>
            <person name="Song J.Y."/>
            <person name="Lee S.K."/>
        </authorList>
    </citation>
    <scope>NUCLEOTIDE SEQUENCE [LARGE SCALE GENOMIC DNA]</scope>
    <source>
        <tissue evidence="2">Muscle</tissue>
    </source>
</reference>
<keyword evidence="3" id="KW-1185">Reference proteome</keyword>
<gene>
    <name evidence="2" type="ORF">EYF80_026520</name>
</gene>
<protein>
    <submittedName>
        <fullName evidence="2">Uncharacterized protein</fullName>
    </submittedName>
</protein>
<evidence type="ECO:0000313" key="2">
    <source>
        <dbReference type="EMBL" id="TNN63269.1"/>
    </source>
</evidence>
<proteinExistence type="predicted"/>
<sequence>MGMMQPQIRRGPDSSVGRKRPDPTEDTTMTPSTMMSINLMRTPMLQGMRIITSEMVISRKGMELCRLKPRQ</sequence>
<feature type="region of interest" description="Disordered" evidence="1">
    <location>
        <begin position="1"/>
        <end position="35"/>
    </location>
</feature>
<organism evidence="2 3">
    <name type="scientific">Liparis tanakae</name>
    <name type="common">Tanaka's snailfish</name>
    <dbReference type="NCBI Taxonomy" id="230148"/>
    <lineage>
        <taxon>Eukaryota</taxon>
        <taxon>Metazoa</taxon>
        <taxon>Chordata</taxon>
        <taxon>Craniata</taxon>
        <taxon>Vertebrata</taxon>
        <taxon>Euteleostomi</taxon>
        <taxon>Actinopterygii</taxon>
        <taxon>Neopterygii</taxon>
        <taxon>Teleostei</taxon>
        <taxon>Neoteleostei</taxon>
        <taxon>Acanthomorphata</taxon>
        <taxon>Eupercaria</taxon>
        <taxon>Perciformes</taxon>
        <taxon>Cottioidei</taxon>
        <taxon>Cottales</taxon>
        <taxon>Liparidae</taxon>
        <taxon>Liparis</taxon>
    </lineage>
</organism>
<evidence type="ECO:0000256" key="1">
    <source>
        <dbReference type="SAM" id="MobiDB-lite"/>
    </source>
</evidence>
<dbReference type="Proteomes" id="UP000314294">
    <property type="component" value="Unassembled WGS sequence"/>
</dbReference>
<name>A0A4Z2HBS4_9TELE</name>
<comment type="caution">
    <text evidence="2">The sequence shown here is derived from an EMBL/GenBank/DDBJ whole genome shotgun (WGS) entry which is preliminary data.</text>
</comment>
<feature type="compositionally biased region" description="Polar residues" evidence="1">
    <location>
        <begin position="26"/>
        <end position="35"/>
    </location>
</feature>
<dbReference type="AlphaFoldDB" id="A0A4Z2HBS4"/>
<accession>A0A4Z2HBS4</accession>